<dbReference type="Proteomes" id="UP000268469">
    <property type="component" value="Unassembled WGS sequence"/>
</dbReference>
<dbReference type="AlphaFoldDB" id="A0A660SLS0"/>
<evidence type="ECO:0000313" key="1">
    <source>
        <dbReference type="EMBL" id="RKX71663.1"/>
    </source>
</evidence>
<sequence>MIEALIVLLQFLPADFVPVGDTLVLYRGWEAAPTNRSVPSGSLHCFVVFSDSIRYQGRTILRVEGIRGLTGAIEGDTIKLFIKRDDCIIHVRKLSHHPLWSKYFIIRAVRPCFLHSGEGGGRCSPSR</sequence>
<dbReference type="EMBL" id="QNBE01000004">
    <property type="protein sequence ID" value="RKX71663.1"/>
    <property type="molecule type" value="Genomic_DNA"/>
</dbReference>
<evidence type="ECO:0000313" key="2">
    <source>
        <dbReference type="Proteomes" id="UP000268469"/>
    </source>
</evidence>
<gene>
    <name evidence="1" type="ORF">DRP53_00835</name>
</gene>
<protein>
    <submittedName>
        <fullName evidence="1">Uncharacterized protein</fullName>
    </submittedName>
</protein>
<accession>A0A660SLS0</accession>
<proteinExistence type="predicted"/>
<name>A0A660SLS0_UNCW3</name>
<reference evidence="1 2" key="1">
    <citation type="submission" date="2018-06" db="EMBL/GenBank/DDBJ databases">
        <title>Extensive metabolic versatility and redundancy in microbially diverse, dynamic hydrothermal sediments.</title>
        <authorList>
            <person name="Dombrowski N."/>
            <person name="Teske A."/>
            <person name="Baker B.J."/>
        </authorList>
    </citation>
    <scope>NUCLEOTIDE SEQUENCE [LARGE SCALE GENOMIC DNA]</scope>
    <source>
        <strain evidence="1">B36_G15</strain>
    </source>
</reference>
<organism evidence="1 2">
    <name type="scientific">candidate division WOR-3 bacterium</name>
    <dbReference type="NCBI Taxonomy" id="2052148"/>
    <lineage>
        <taxon>Bacteria</taxon>
        <taxon>Bacteria division WOR-3</taxon>
    </lineage>
</organism>
<comment type="caution">
    <text evidence="1">The sequence shown here is derived from an EMBL/GenBank/DDBJ whole genome shotgun (WGS) entry which is preliminary data.</text>
</comment>